<dbReference type="Pfam" id="PF08819">
    <property type="entry name" value="DUF1802"/>
    <property type="match status" value="1"/>
</dbReference>
<reference evidence="1 2" key="1">
    <citation type="submission" date="2019-07" db="EMBL/GenBank/DDBJ databases">
        <authorList>
            <person name="Kim J."/>
        </authorList>
    </citation>
    <scope>NUCLEOTIDE SEQUENCE [LARGE SCALE GENOMIC DNA]</scope>
    <source>
        <strain evidence="1 2">JC52</strain>
    </source>
</reference>
<accession>A0A559KEB4</accession>
<sequence>MESGKEQAVALKEWAAAVEALRKGQQMLIMRKGGIREETKDFQVEADSFYLYPTYEHQKKQLIKPGFEQMVDEMIQGWSSEETETVIRCYAELEEDILISSQEELDKLRELHIWTDQFAEERLKWKKTKPLHVMLLRVYELEQPVRVRIMPEFIGCKSWIALPQEELSRMPRKQVMSDESFALAVEKVHKALNN</sequence>
<dbReference type="PIRSF" id="PIRSF018957">
    <property type="entry name" value="UCP018957"/>
    <property type="match status" value="1"/>
</dbReference>
<dbReference type="Proteomes" id="UP000317036">
    <property type="component" value="Unassembled WGS sequence"/>
</dbReference>
<dbReference type="RefSeq" id="WP_144845593.1">
    <property type="nucleotide sequence ID" value="NZ_VNJI01000008.1"/>
</dbReference>
<protein>
    <submittedName>
        <fullName evidence="1">DUF1802 family protein</fullName>
    </submittedName>
</protein>
<evidence type="ECO:0000313" key="1">
    <source>
        <dbReference type="EMBL" id="TVY10470.1"/>
    </source>
</evidence>
<dbReference type="AlphaFoldDB" id="A0A559KEB4"/>
<keyword evidence="2" id="KW-1185">Reference proteome</keyword>
<gene>
    <name evidence="1" type="ORF">FPZ49_08745</name>
</gene>
<dbReference type="InterPro" id="IPR014923">
    <property type="entry name" value="DUF1802"/>
</dbReference>
<dbReference type="OrthoDB" id="9808776at2"/>
<organism evidence="1 2">
    <name type="scientific">Paenibacillus cremeus</name>
    <dbReference type="NCBI Taxonomy" id="2163881"/>
    <lineage>
        <taxon>Bacteria</taxon>
        <taxon>Bacillati</taxon>
        <taxon>Bacillota</taxon>
        <taxon>Bacilli</taxon>
        <taxon>Bacillales</taxon>
        <taxon>Paenibacillaceae</taxon>
        <taxon>Paenibacillus</taxon>
    </lineage>
</organism>
<name>A0A559KEB4_9BACL</name>
<comment type="caution">
    <text evidence="1">The sequence shown here is derived from an EMBL/GenBank/DDBJ whole genome shotgun (WGS) entry which is preliminary data.</text>
</comment>
<proteinExistence type="predicted"/>
<dbReference type="EMBL" id="VNJI01000008">
    <property type="protein sequence ID" value="TVY10470.1"/>
    <property type="molecule type" value="Genomic_DNA"/>
</dbReference>
<dbReference type="InterPro" id="IPR008307">
    <property type="entry name" value="UCP018957"/>
</dbReference>
<evidence type="ECO:0000313" key="2">
    <source>
        <dbReference type="Proteomes" id="UP000317036"/>
    </source>
</evidence>